<name>A0ABT2QA92_9EURY</name>
<keyword evidence="4" id="KW-0378">Hydrolase</keyword>
<evidence type="ECO:0000259" key="2">
    <source>
        <dbReference type="Pfam" id="PF13391"/>
    </source>
</evidence>
<comment type="caution">
    <text evidence="4">The sequence shown here is derived from an EMBL/GenBank/DDBJ whole genome shotgun (WGS) entry which is preliminary data.</text>
</comment>
<dbReference type="CDD" id="cd00085">
    <property type="entry name" value="HNHc"/>
    <property type="match status" value="1"/>
</dbReference>
<gene>
    <name evidence="4" type="ORF">OB955_03670</name>
</gene>
<keyword evidence="4" id="KW-0540">Nuclease</keyword>
<organism evidence="4 5">
    <name type="scientific">Natronoglomus mannanivorans</name>
    <dbReference type="NCBI Taxonomy" id="2979990"/>
    <lineage>
        <taxon>Archaea</taxon>
        <taxon>Methanobacteriati</taxon>
        <taxon>Methanobacteriota</taxon>
        <taxon>Stenosarchaea group</taxon>
        <taxon>Halobacteria</taxon>
        <taxon>Halobacteriales</taxon>
        <taxon>Natrialbaceae</taxon>
        <taxon>Natronoglomus</taxon>
    </lineage>
</organism>
<dbReference type="EMBL" id="JAOPKB010000001">
    <property type="protein sequence ID" value="MCU4971835.1"/>
    <property type="molecule type" value="Genomic_DNA"/>
</dbReference>
<evidence type="ECO:0000313" key="4">
    <source>
        <dbReference type="EMBL" id="MCU4971835.1"/>
    </source>
</evidence>
<feature type="region of interest" description="Disordered" evidence="1">
    <location>
        <begin position="394"/>
        <end position="420"/>
    </location>
</feature>
<dbReference type="Proteomes" id="UP001320972">
    <property type="component" value="Unassembled WGS sequence"/>
</dbReference>
<evidence type="ECO:0000313" key="5">
    <source>
        <dbReference type="Proteomes" id="UP001320972"/>
    </source>
</evidence>
<feature type="compositionally biased region" description="Basic and acidic residues" evidence="1">
    <location>
        <begin position="394"/>
        <end position="414"/>
    </location>
</feature>
<dbReference type="InterPro" id="IPR046894">
    <property type="entry name" value="MTaX1"/>
</dbReference>
<dbReference type="Pfam" id="PF20296">
    <property type="entry name" value="MTaX1"/>
    <property type="match status" value="1"/>
</dbReference>
<keyword evidence="5" id="KW-1185">Reference proteome</keyword>
<feature type="region of interest" description="Disordered" evidence="1">
    <location>
        <begin position="265"/>
        <end position="296"/>
    </location>
</feature>
<reference evidence="4 5" key="1">
    <citation type="submission" date="2022-09" db="EMBL/GenBank/DDBJ databases">
        <title>Enrichment on poylsaccharides allowed isolation of novel metabolic and taxonomic groups of Haloarchaea.</title>
        <authorList>
            <person name="Sorokin D.Y."/>
            <person name="Elcheninov A.G."/>
            <person name="Khizhniak T.V."/>
            <person name="Kolganova T.V."/>
            <person name="Kublanov I.V."/>
        </authorList>
    </citation>
    <scope>NUCLEOTIDE SEQUENCE [LARGE SCALE GENOMIC DNA]</scope>
    <source>
        <strain evidence="4 5">AArc-m2/3/4</strain>
    </source>
</reference>
<dbReference type="InterPro" id="IPR003615">
    <property type="entry name" value="HNH_nuc"/>
</dbReference>
<sequence>MPSLDKSELHSLVIESIGNDVVQNSGVDSDPPFEVYLEEGEPSRCRFYMFTLTSTGSEHRSEDEYRIDLRLPNHEGGNVSPAAPDRSGDYLVLVGGYNPEREVFAFWDDDLYESYGWVRHLQIKEGTLDEAETKGVGFQHRNGGSGGETVIAARKGSLRRAVQMRYRLEHTRDLLSEYLPGDWRSNSSDDESIRIHRFELFVDCFFTQTDQTHTVSERCNRAEELSYSVSSDILDQIGLPDKSGLYDILSRMGSDWLGEPTPHEIEAERDSVEEQIPSEPTLTEEQEEFNETQRRARDSAFTKVVRGAYDERCAVCGSKRLSPAGNPEIEAAHIFPKSMNGRDHVQNGIALCRLHHWAFDCGWISLSDDYEILVKDESGLNGYDDFSPLEGERIHLPEEDDKRPHPKFLAEHRQMNGFDS</sequence>
<feature type="domain" description="Methylase-associated X1" evidence="3">
    <location>
        <begin position="45"/>
        <end position="159"/>
    </location>
</feature>
<dbReference type="RefSeq" id="WP_338006977.1">
    <property type="nucleotide sequence ID" value="NZ_JAOPKB010000001.1"/>
</dbReference>
<keyword evidence="4" id="KW-0255">Endonuclease</keyword>
<evidence type="ECO:0000259" key="3">
    <source>
        <dbReference type="Pfam" id="PF20296"/>
    </source>
</evidence>
<proteinExistence type="predicted"/>
<dbReference type="Pfam" id="PF13391">
    <property type="entry name" value="HNH_2"/>
    <property type="match status" value="1"/>
</dbReference>
<accession>A0ABT2QA92</accession>
<dbReference type="GO" id="GO:0004519">
    <property type="term" value="F:endonuclease activity"/>
    <property type="evidence" value="ECO:0007669"/>
    <property type="project" value="UniProtKB-KW"/>
</dbReference>
<evidence type="ECO:0000256" key="1">
    <source>
        <dbReference type="SAM" id="MobiDB-lite"/>
    </source>
</evidence>
<feature type="domain" description="HNH nuclease" evidence="2">
    <location>
        <begin position="313"/>
        <end position="366"/>
    </location>
</feature>
<dbReference type="Gene3D" id="1.10.30.50">
    <property type="match status" value="1"/>
</dbReference>
<protein>
    <submittedName>
        <fullName evidence="4">HNH endonuclease</fullName>
    </submittedName>
</protein>